<gene>
    <name evidence="7" type="ORF">LCGC14_1640960</name>
</gene>
<evidence type="ECO:0000256" key="2">
    <source>
        <dbReference type="ARBA" id="ARBA00022759"/>
    </source>
</evidence>
<feature type="compositionally biased region" description="Low complexity" evidence="6">
    <location>
        <begin position="100"/>
        <end position="111"/>
    </location>
</feature>
<evidence type="ECO:0000256" key="4">
    <source>
        <dbReference type="ARBA" id="ARBA00022801"/>
    </source>
</evidence>
<evidence type="ECO:0000256" key="5">
    <source>
        <dbReference type="ARBA" id="ARBA00023204"/>
    </source>
</evidence>
<dbReference type="Gene3D" id="3.40.960.10">
    <property type="entry name" value="VSR Endonuclease"/>
    <property type="match status" value="1"/>
</dbReference>
<proteinExistence type="predicted"/>
<dbReference type="InterPro" id="IPR004603">
    <property type="entry name" value="DNA_mismatch_endonuc_vsr"/>
</dbReference>
<reference evidence="7" key="1">
    <citation type="journal article" date="2015" name="Nature">
        <title>Complex archaea that bridge the gap between prokaryotes and eukaryotes.</title>
        <authorList>
            <person name="Spang A."/>
            <person name="Saw J.H."/>
            <person name="Jorgensen S.L."/>
            <person name="Zaremba-Niedzwiedzka K."/>
            <person name="Martijn J."/>
            <person name="Lind A.E."/>
            <person name="van Eijk R."/>
            <person name="Schleper C."/>
            <person name="Guy L."/>
            <person name="Ettema T.J."/>
        </authorList>
    </citation>
    <scope>NUCLEOTIDE SEQUENCE</scope>
</reference>
<keyword evidence="4" id="KW-0378">Hydrolase</keyword>
<dbReference type="InterPro" id="IPR011335">
    <property type="entry name" value="Restrct_endonuc-II-like"/>
</dbReference>
<protein>
    <submittedName>
        <fullName evidence="7">Uncharacterized protein</fullName>
    </submittedName>
</protein>
<sequence>MVDIFTKEQRSSIMSKIRAVDTKPELIVDSWLADMGYFNHYVRNWKKRIGSPDFYFFGFDGYLFVDGAFWHGHPDHFTFGKSGKYWDDKMRRNMERDSDLSNNSLKESSSLPTKKFF</sequence>
<evidence type="ECO:0000256" key="6">
    <source>
        <dbReference type="SAM" id="MobiDB-lite"/>
    </source>
</evidence>
<keyword evidence="3" id="KW-0227">DNA damage</keyword>
<dbReference type="EMBL" id="LAZR01013676">
    <property type="protein sequence ID" value="KKM20883.1"/>
    <property type="molecule type" value="Genomic_DNA"/>
</dbReference>
<evidence type="ECO:0000313" key="7">
    <source>
        <dbReference type="EMBL" id="KKM20883.1"/>
    </source>
</evidence>
<dbReference type="AlphaFoldDB" id="A0A0F9KFF4"/>
<comment type="caution">
    <text evidence="7">The sequence shown here is derived from an EMBL/GenBank/DDBJ whole genome shotgun (WGS) entry which is preliminary data.</text>
</comment>
<accession>A0A0F9KFF4</accession>
<dbReference type="GO" id="GO:0004519">
    <property type="term" value="F:endonuclease activity"/>
    <property type="evidence" value="ECO:0007669"/>
    <property type="project" value="UniProtKB-KW"/>
</dbReference>
<name>A0A0F9KFF4_9ZZZZ</name>
<evidence type="ECO:0000256" key="3">
    <source>
        <dbReference type="ARBA" id="ARBA00022763"/>
    </source>
</evidence>
<keyword evidence="2" id="KW-0255">Endonuclease</keyword>
<dbReference type="Pfam" id="PF03852">
    <property type="entry name" value="Vsr"/>
    <property type="match status" value="1"/>
</dbReference>
<dbReference type="GO" id="GO:0006298">
    <property type="term" value="P:mismatch repair"/>
    <property type="evidence" value="ECO:0007669"/>
    <property type="project" value="InterPro"/>
</dbReference>
<dbReference type="GO" id="GO:0016787">
    <property type="term" value="F:hydrolase activity"/>
    <property type="evidence" value="ECO:0007669"/>
    <property type="project" value="UniProtKB-KW"/>
</dbReference>
<keyword evidence="5" id="KW-0234">DNA repair</keyword>
<feature type="region of interest" description="Disordered" evidence="6">
    <location>
        <begin position="96"/>
        <end position="117"/>
    </location>
</feature>
<organism evidence="7">
    <name type="scientific">marine sediment metagenome</name>
    <dbReference type="NCBI Taxonomy" id="412755"/>
    <lineage>
        <taxon>unclassified sequences</taxon>
        <taxon>metagenomes</taxon>
        <taxon>ecological metagenomes</taxon>
    </lineage>
</organism>
<dbReference type="SUPFAM" id="SSF52980">
    <property type="entry name" value="Restriction endonuclease-like"/>
    <property type="match status" value="1"/>
</dbReference>
<evidence type="ECO:0000256" key="1">
    <source>
        <dbReference type="ARBA" id="ARBA00022722"/>
    </source>
</evidence>
<keyword evidence="1" id="KW-0540">Nuclease</keyword>